<dbReference type="InterPro" id="IPR041033">
    <property type="entry name" value="SpaA_PFL_dom_1"/>
</dbReference>
<dbReference type="EMBL" id="LS483476">
    <property type="protein sequence ID" value="SQI62750.1"/>
    <property type="molecule type" value="Genomic_DNA"/>
</dbReference>
<keyword evidence="8" id="KW-0812">Transmembrane</keyword>
<dbReference type="RefSeq" id="WP_066144373.1">
    <property type="nucleotide sequence ID" value="NZ_CBCSGM010000004.1"/>
</dbReference>
<evidence type="ECO:0000256" key="4">
    <source>
        <dbReference type="ARBA" id="ARBA00022525"/>
    </source>
</evidence>
<dbReference type="AlphaFoldDB" id="A0A2X4WYH1"/>
<dbReference type="Gene3D" id="2.60.40.740">
    <property type="match status" value="1"/>
</dbReference>
<evidence type="ECO:0000259" key="10">
    <source>
        <dbReference type="Pfam" id="PF00746"/>
    </source>
</evidence>
<evidence type="ECO:0000256" key="8">
    <source>
        <dbReference type="SAM" id="Phobius"/>
    </source>
</evidence>
<feature type="domain" description="Gram-positive cocci surface proteins LPxTG" evidence="10">
    <location>
        <begin position="499"/>
        <end position="531"/>
    </location>
</feature>
<feature type="domain" description="SpaA-like prealbumin fold" evidence="11">
    <location>
        <begin position="407"/>
        <end position="494"/>
    </location>
</feature>
<dbReference type="PANTHER" id="PTHR36108">
    <property type="entry name" value="COLOSSIN-B-RELATED"/>
    <property type="match status" value="1"/>
</dbReference>
<dbReference type="KEGG" id="blen:NCTC4824_03762"/>
<feature type="transmembrane region" description="Helical" evidence="8">
    <location>
        <begin position="505"/>
        <end position="527"/>
    </location>
</feature>
<keyword evidence="3" id="KW-0134">Cell wall</keyword>
<keyword evidence="8" id="KW-0472">Membrane</keyword>
<dbReference type="Proteomes" id="UP000249134">
    <property type="component" value="Chromosome 1"/>
</dbReference>
<dbReference type="NCBIfam" id="TIGR04226">
    <property type="entry name" value="RrgB_K2N_iso_D2"/>
    <property type="match status" value="1"/>
</dbReference>
<feature type="region of interest" description="Disordered" evidence="7">
    <location>
        <begin position="48"/>
        <end position="69"/>
    </location>
</feature>
<keyword evidence="8" id="KW-1133">Transmembrane helix</keyword>
<feature type="signal peptide" evidence="9">
    <location>
        <begin position="1"/>
        <end position="29"/>
    </location>
</feature>
<dbReference type="InterPro" id="IPR013783">
    <property type="entry name" value="Ig-like_fold"/>
</dbReference>
<evidence type="ECO:0000256" key="5">
    <source>
        <dbReference type="ARBA" id="ARBA00022729"/>
    </source>
</evidence>
<feature type="domain" description="SpaA-like prealbumin fold" evidence="11">
    <location>
        <begin position="169"/>
        <end position="253"/>
    </location>
</feature>
<keyword evidence="13" id="KW-1185">Reference proteome</keyword>
<evidence type="ECO:0000256" key="1">
    <source>
        <dbReference type="ARBA" id="ARBA00004168"/>
    </source>
</evidence>
<feature type="chain" id="PRO_5016176783" evidence="9">
    <location>
        <begin position="30"/>
        <end position="534"/>
    </location>
</feature>
<evidence type="ECO:0000256" key="7">
    <source>
        <dbReference type="SAM" id="MobiDB-lite"/>
    </source>
</evidence>
<comment type="subcellular location">
    <subcellularLocation>
        <location evidence="1">Secreted</location>
        <location evidence="1">Cell wall</location>
        <topology evidence="1">Peptidoglycan-anchor</topology>
    </subcellularLocation>
</comment>
<accession>A0A2X4WYH1</accession>
<comment type="similarity">
    <text evidence="2">Belongs to the serine-aspartate repeat-containing protein (SDr) family.</text>
</comment>
<dbReference type="NCBIfam" id="TIGR01167">
    <property type="entry name" value="LPXTG_anchor"/>
    <property type="match status" value="1"/>
</dbReference>
<dbReference type="Gene3D" id="2.60.40.10">
    <property type="entry name" value="Immunoglobulins"/>
    <property type="match status" value="3"/>
</dbReference>
<dbReference type="PANTHER" id="PTHR36108:SF13">
    <property type="entry name" value="COLOSSIN-B-RELATED"/>
    <property type="match status" value="1"/>
</dbReference>
<keyword evidence="4" id="KW-0964">Secreted</keyword>
<evidence type="ECO:0000256" key="2">
    <source>
        <dbReference type="ARBA" id="ARBA00007257"/>
    </source>
</evidence>
<evidence type="ECO:0000256" key="3">
    <source>
        <dbReference type="ARBA" id="ARBA00022512"/>
    </source>
</evidence>
<feature type="domain" description="SpaA-like prealbumin fold" evidence="11">
    <location>
        <begin position="67"/>
        <end position="148"/>
    </location>
</feature>
<dbReference type="SUPFAM" id="SSF49478">
    <property type="entry name" value="Cna protein B-type domain"/>
    <property type="match status" value="2"/>
</dbReference>
<gene>
    <name evidence="12" type="ORF">NCTC4824_03762</name>
</gene>
<name>A0A2X4WYH1_LEDLE</name>
<dbReference type="Pfam" id="PF00746">
    <property type="entry name" value="Gram_pos_anchor"/>
    <property type="match status" value="1"/>
</dbReference>
<reference evidence="12 13" key="1">
    <citation type="submission" date="2018-06" db="EMBL/GenBank/DDBJ databases">
        <authorList>
            <consortium name="Pathogen Informatics"/>
            <person name="Doyle S."/>
        </authorList>
    </citation>
    <scope>NUCLEOTIDE SEQUENCE [LARGE SCALE GENOMIC DNA]</scope>
    <source>
        <strain evidence="12 13">NCTC4824</strain>
    </source>
</reference>
<dbReference type="InterPro" id="IPR019931">
    <property type="entry name" value="LPXTG_anchor"/>
</dbReference>
<evidence type="ECO:0000313" key="13">
    <source>
        <dbReference type="Proteomes" id="UP000249134"/>
    </source>
</evidence>
<dbReference type="STRING" id="1348624.GCA_001591545_03170"/>
<evidence type="ECO:0000259" key="11">
    <source>
        <dbReference type="Pfam" id="PF17802"/>
    </source>
</evidence>
<feature type="compositionally biased region" description="Low complexity" evidence="7">
    <location>
        <begin position="51"/>
        <end position="64"/>
    </location>
</feature>
<sequence length="534" mass="58506">MKLLKKRSINLVLIATLFLSFFLPNFASAYVITGDAANPSLTIYKYEQESGDSQSEGTGQSGQSPVGEPLQGVEFSITKTDAYDPDTDKWTEVVDATPLTATTDETGKIVFNSANGLEMGRYAVKETAGPAHVNLNPDTFYVDIPMTSKDGNTLNYEVVIYPKNETIRGAVELEKLDGDTGLALPGVTFDLYNSNDEKLQEGLTTDSNGFIRVNGLAYGNYYFIEVSAPGDYVLKGDKIPFSITKSGTVATDGTKTGTVETITIENYKAPNIEKTINGSTEKYETNRETEFTYNLKISLPEDIKDYKEFIVTDNLDDRLNYTGQWSVDGVDDSVFTFNQNEQLLTWTVNNFAALDGIKSVTINFTAEIKAGVEVAEIPNDANIDFTNDSGTNGKKTPEPAIVIPTEGSMKIIKQDGKTSTKLAGAEFELRDKDGNVIESGTTDSNGELAWAGLDYGNYQLVETKAPEGYRILKNPIDIKINKENSEITLTVDNYQNGWELPVTGGIGTTLFTIIGLLFMGLAVFLYIRRKKAIV</sequence>
<keyword evidence="6" id="KW-0572">Peptidoglycan-anchor</keyword>
<evidence type="ECO:0000256" key="9">
    <source>
        <dbReference type="SAM" id="SignalP"/>
    </source>
</evidence>
<evidence type="ECO:0000313" key="12">
    <source>
        <dbReference type="EMBL" id="SQI62750.1"/>
    </source>
</evidence>
<proteinExistence type="inferred from homology"/>
<protein>
    <submittedName>
        <fullName evidence="12">Cell wall anchor domain-containing protein</fullName>
    </submittedName>
</protein>
<keyword evidence="5 9" id="KW-0732">Signal</keyword>
<organism evidence="12 13">
    <name type="scientific">Lederbergia lenta</name>
    <name type="common">Bacillus lentus</name>
    <dbReference type="NCBI Taxonomy" id="1467"/>
    <lineage>
        <taxon>Bacteria</taxon>
        <taxon>Bacillati</taxon>
        <taxon>Bacillota</taxon>
        <taxon>Bacilli</taxon>
        <taxon>Bacillales</taxon>
        <taxon>Bacillaceae</taxon>
        <taxon>Lederbergia</taxon>
    </lineage>
</organism>
<dbReference type="InterPro" id="IPR048052">
    <property type="entry name" value="FM1-like"/>
</dbReference>
<dbReference type="Pfam" id="PF17802">
    <property type="entry name" value="SpaA"/>
    <property type="match status" value="3"/>
</dbReference>
<dbReference type="NCBIfam" id="NF033902">
    <property type="entry name" value="iso_D2_wall_anc"/>
    <property type="match status" value="1"/>
</dbReference>
<evidence type="ECO:0000256" key="6">
    <source>
        <dbReference type="ARBA" id="ARBA00023088"/>
    </source>
</evidence>
<dbReference type="InterPro" id="IPR026466">
    <property type="entry name" value="Fim_isopep_form_D2_dom"/>
</dbReference>